<dbReference type="Proteomes" id="UP000193118">
    <property type="component" value="Unassembled WGS sequence"/>
</dbReference>
<dbReference type="InterPro" id="IPR014284">
    <property type="entry name" value="RNA_pol_sigma-70_dom"/>
</dbReference>
<dbReference type="EMBL" id="MTBO01000002">
    <property type="protein sequence ID" value="OSI18599.1"/>
    <property type="molecule type" value="Genomic_DNA"/>
</dbReference>
<evidence type="ECO:0000256" key="4">
    <source>
        <dbReference type="ARBA" id="ARBA00023125"/>
    </source>
</evidence>
<dbReference type="OrthoDB" id="9782108at2"/>
<keyword evidence="3" id="KW-0731">Sigma factor</keyword>
<comment type="similarity">
    <text evidence="1">Belongs to the sigma-70 factor family. ECF subfamily.</text>
</comment>
<dbReference type="AlphaFoldDB" id="A0A1X3DF88"/>
<dbReference type="Pfam" id="PF08281">
    <property type="entry name" value="Sigma70_r4_2"/>
    <property type="match status" value="1"/>
</dbReference>
<evidence type="ECO:0000256" key="1">
    <source>
        <dbReference type="ARBA" id="ARBA00010641"/>
    </source>
</evidence>
<dbReference type="SUPFAM" id="SSF88946">
    <property type="entry name" value="Sigma2 domain of RNA polymerase sigma factors"/>
    <property type="match status" value="1"/>
</dbReference>
<dbReference type="GO" id="GO:0016987">
    <property type="term" value="F:sigma factor activity"/>
    <property type="evidence" value="ECO:0007669"/>
    <property type="project" value="UniProtKB-KW"/>
</dbReference>
<dbReference type="NCBIfam" id="TIGR02937">
    <property type="entry name" value="sigma70-ECF"/>
    <property type="match status" value="1"/>
</dbReference>
<keyword evidence="5" id="KW-0804">Transcription</keyword>
<dbReference type="InterPro" id="IPR039425">
    <property type="entry name" value="RNA_pol_sigma-70-like"/>
</dbReference>
<dbReference type="InterPro" id="IPR013249">
    <property type="entry name" value="RNA_pol_sigma70_r4_t2"/>
</dbReference>
<dbReference type="Pfam" id="PF04542">
    <property type="entry name" value="Sigma70_r2"/>
    <property type="match status" value="1"/>
</dbReference>
<gene>
    <name evidence="8" type="ORF">BWD09_02205</name>
</gene>
<comment type="caution">
    <text evidence="8">The sequence shown here is derived from an EMBL/GenBank/DDBJ whole genome shotgun (WGS) entry which is preliminary data.</text>
</comment>
<evidence type="ECO:0000256" key="3">
    <source>
        <dbReference type="ARBA" id="ARBA00023082"/>
    </source>
</evidence>
<dbReference type="InterPro" id="IPR013324">
    <property type="entry name" value="RNA_pol_sigma_r3/r4-like"/>
</dbReference>
<accession>A0A1X3DF88</accession>
<proteinExistence type="inferred from homology"/>
<protein>
    <submittedName>
        <fullName evidence="8">RNA polymerase subunit sigma-70</fullName>
    </submittedName>
</protein>
<reference evidence="9" key="1">
    <citation type="submission" date="2017-01" db="EMBL/GenBank/DDBJ databases">
        <authorList>
            <person name="Wolfgang W.J."/>
            <person name="Cole J."/>
            <person name="Wroblewski D."/>
            <person name="Mcginnis J."/>
            <person name="Musser K.A."/>
        </authorList>
    </citation>
    <scope>NUCLEOTIDE SEQUENCE [LARGE SCALE GENOMIC DNA]</scope>
    <source>
        <strain evidence="9">DSM 19151</strain>
    </source>
</reference>
<dbReference type="GO" id="GO:0003677">
    <property type="term" value="F:DNA binding"/>
    <property type="evidence" value="ECO:0007669"/>
    <property type="project" value="UniProtKB-KW"/>
</dbReference>
<dbReference type="PANTHER" id="PTHR43133">
    <property type="entry name" value="RNA POLYMERASE ECF-TYPE SIGMA FACTO"/>
    <property type="match status" value="1"/>
</dbReference>
<evidence type="ECO:0000313" key="9">
    <source>
        <dbReference type="Proteomes" id="UP000193118"/>
    </source>
</evidence>
<name>A0A1X3DF88_9NEIS</name>
<dbReference type="Gene3D" id="1.10.1740.10">
    <property type="match status" value="1"/>
</dbReference>
<keyword evidence="2" id="KW-0805">Transcription regulation</keyword>
<keyword evidence="9" id="KW-1185">Reference proteome</keyword>
<sequence length="197" mass="23035">MEAFTQKLAAIRQDVLRFAKIQLRDEYLAEDIVQDTLAAAIAKHSQFRGDAGLKTWVLSILKNKIADYFRSHKYTVSLESLQEENDAIERHYDHCFDENGHWQLADSPQNWQPAPEEAVARQDFFRALENCMQGLPQDTARIFYLREVMGWDVEEICREFAISKDNCYVILHRARNGLRRCLQHRWFDLAEEEGAGK</sequence>
<dbReference type="RefSeq" id="WP_085365100.1">
    <property type="nucleotide sequence ID" value="NZ_CAUJPZ010000001.1"/>
</dbReference>
<feature type="domain" description="RNA polymerase sigma-70 region 2" evidence="6">
    <location>
        <begin position="12"/>
        <end position="73"/>
    </location>
</feature>
<evidence type="ECO:0000256" key="2">
    <source>
        <dbReference type="ARBA" id="ARBA00023015"/>
    </source>
</evidence>
<evidence type="ECO:0000259" key="7">
    <source>
        <dbReference type="Pfam" id="PF08281"/>
    </source>
</evidence>
<dbReference type="STRING" id="194197.BWD09_02205"/>
<evidence type="ECO:0000313" key="8">
    <source>
        <dbReference type="EMBL" id="OSI18599.1"/>
    </source>
</evidence>
<dbReference type="InterPro" id="IPR013325">
    <property type="entry name" value="RNA_pol_sigma_r2"/>
</dbReference>
<feature type="domain" description="RNA polymerase sigma factor 70 region 4 type 2" evidence="7">
    <location>
        <begin position="126"/>
        <end position="175"/>
    </location>
</feature>
<dbReference type="SUPFAM" id="SSF88659">
    <property type="entry name" value="Sigma3 and sigma4 domains of RNA polymerase sigma factors"/>
    <property type="match status" value="1"/>
</dbReference>
<dbReference type="PANTHER" id="PTHR43133:SF8">
    <property type="entry name" value="RNA POLYMERASE SIGMA FACTOR HI_1459-RELATED"/>
    <property type="match status" value="1"/>
</dbReference>
<dbReference type="Gene3D" id="1.10.10.10">
    <property type="entry name" value="Winged helix-like DNA-binding domain superfamily/Winged helix DNA-binding domain"/>
    <property type="match status" value="1"/>
</dbReference>
<organism evidence="8 9">
    <name type="scientific">Neisseria dentiae</name>
    <dbReference type="NCBI Taxonomy" id="194197"/>
    <lineage>
        <taxon>Bacteria</taxon>
        <taxon>Pseudomonadati</taxon>
        <taxon>Pseudomonadota</taxon>
        <taxon>Betaproteobacteria</taxon>
        <taxon>Neisseriales</taxon>
        <taxon>Neisseriaceae</taxon>
        <taxon>Neisseria</taxon>
    </lineage>
</organism>
<dbReference type="InterPro" id="IPR036388">
    <property type="entry name" value="WH-like_DNA-bd_sf"/>
</dbReference>
<dbReference type="GO" id="GO:0006352">
    <property type="term" value="P:DNA-templated transcription initiation"/>
    <property type="evidence" value="ECO:0007669"/>
    <property type="project" value="InterPro"/>
</dbReference>
<evidence type="ECO:0000259" key="6">
    <source>
        <dbReference type="Pfam" id="PF04542"/>
    </source>
</evidence>
<dbReference type="NCBIfam" id="TIGR02943">
    <property type="entry name" value="Sig70_famx1"/>
    <property type="match status" value="1"/>
</dbReference>
<dbReference type="GeneID" id="94579823"/>
<keyword evidence="4" id="KW-0238">DNA-binding</keyword>
<evidence type="ECO:0000256" key="5">
    <source>
        <dbReference type="ARBA" id="ARBA00023163"/>
    </source>
</evidence>
<dbReference type="InterPro" id="IPR014289">
    <property type="entry name" value="RNA_pol_sigma-24-rel"/>
</dbReference>
<dbReference type="InterPro" id="IPR007627">
    <property type="entry name" value="RNA_pol_sigma70_r2"/>
</dbReference>